<feature type="transmembrane region" description="Helical" evidence="1">
    <location>
        <begin position="97"/>
        <end position="117"/>
    </location>
</feature>
<keyword evidence="1" id="KW-0812">Transmembrane</keyword>
<dbReference type="EMBL" id="JALAAR010000011">
    <property type="protein sequence ID" value="MEH8018253.1"/>
    <property type="molecule type" value="Genomic_DNA"/>
</dbReference>
<dbReference type="Proteomes" id="UP001375382">
    <property type="component" value="Unassembled WGS sequence"/>
</dbReference>
<keyword evidence="3" id="KW-1185">Reference proteome</keyword>
<evidence type="ECO:0008006" key="4">
    <source>
        <dbReference type="Google" id="ProtNLM"/>
    </source>
</evidence>
<comment type="caution">
    <text evidence="2">The sequence shown here is derived from an EMBL/GenBank/DDBJ whole genome shotgun (WGS) entry which is preliminary data.</text>
</comment>
<evidence type="ECO:0000313" key="3">
    <source>
        <dbReference type="Proteomes" id="UP001375382"/>
    </source>
</evidence>
<reference evidence="2 3" key="1">
    <citation type="journal article" date="2023" name="Ecotoxicol. Environ. Saf.">
        <title>Mercury remediation potential of mercury-resistant strain Rheinheimera metallidurans sp. nov. isolated from a municipal waste dumping site.</title>
        <authorList>
            <person name="Yadav V."/>
            <person name="Manjhi A."/>
            <person name="Vadakedath N."/>
        </authorList>
    </citation>
    <scope>NUCLEOTIDE SEQUENCE [LARGE SCALE GENOMIC DNA]</scope>
    <source>
        <strain evidence="2 3">E-49</strain>
    </source>
</reference>
<evidence type="ECO:0000256" key="1">
    <source>
        <dbReference type="SAM" id="Phobius"/>
    </source>
</evidence>
<gene>
    <name evidence="2" type="ORF">MN202_13510</name>
</gene>
<sequence length="120" mass="13659">MPDAELNNSLDFATIFGIVLMFNAAASWLVFAQLGMRPLEKKLRALNKETISEWDGPGWRVATYAIKLILPASIWGEHAMFIDPFLLKQLSTRRDRILAAWMMGSWLTLAVFSVLYIELL</sequence>
<proteinExistence type="predicted"/>
<keyword evidence="1" id="KW-0472">Membrane</keyword>
<keyword evidence="1" id="KW-1133">Transmembrane helix</keyword>
<evidence type="ECO:0000313" key="2">
    <source>
        <dbReference type="EMBL" id="MEH8018253.1"/>
    </source>
</evidence>
<protein>
    <recommendedName>
        <fullName evidence="4">MAPEG family protein</fullName>
    </recommendedName>
</protein>
<organism evidence="2 3">
    <name type="scientific">Rheinheimera muenzenbergensis</name>
    <dbReference type="NCBI Taxonomy" id="1193628"/>
    <lineage>
        <taxon>Bacteria</taxon>
        <taxon>Pseudomonadati</taxon>
        <taxon>Pseudomonadota</taxon>
        <taxon>Gammaproteobacteria</taxon>
        <taxon>Chromatiales</taxon>
        <taxon>Chromatiaceae</taxon>
        <taxon>Rheinheimera</taxon>
    </lineage>
</organism>
<dbReference type="RefSeq" id="WP_335736660.1">
    <property type="nucleotide sequence ID" value="NZ_JALAAR010000011.1"/>
</dbReference>
<name>A0ABU8C8S0_9GAMM</name>
<feature type="transmembrane region" description="Helical" evidence="1">
    <location>
        <begin position="12"/>
        <end position="34"/>
    </location>
</feature>
<accession>A0ABU8C8S0</accession>